<dbReference type="InterPro" id="IPR020904">
    <property type="entry name" value="Sc_DH/Rdtase_CS"/>
</dbReference>
<reference evidence="5 6" key="1">
    <citation type="submission" date="2021-01" db="EMBL/GenBank/DDBJ databases">
        <title>Whole genome shotgun sequence of Catellatospora citrea NBRC 14495.</title>
        <authorList>
            <person name="Komaki H."/>
            <person name="Tamura T."/>
        </authorList>
    </citation>
    <scope>NUCLEOTIDE SEQUENCE [LARGE SCALE GENOMIC DNA]</scope>
    <source>
        <strain evidence="5 6">NBRC 14495</strain>
    </source>
</reference>
<dbReference type="InterPro" id="IPR057326">
    <property type="entry name" value="KR_dom"/>
</dbReference>
<comment type="similarity">
    <text evidence="1 3">Belongs to the short-chain dehydrogenases/reductases (SDR) family.</text>
</comment>
<dbReference type="Pfam" id="PF00106">
    <property type="entry name" value="adh_short"/>
    <property type="match status" value="1"/>
</dbReference>
<organism evidence="5 6">
    <name type="scientific">Catellatospora citrea</name>
    <dbReference type="NCBI Taxonomy" id="53366"/>
    <lineage>
        <taxon>Bacteria</taxon>
        <taxon>Bacillati</taxon>
        <taxon>Actinomycetota</taxon>
        <taxon>Actinomycetes</taxon>
        <taxon>Micromonosporales</taxon>
        <taxon>Micromonosporaceae</taxon>
        <taxon>Catellatospora</taxon>
    </lineage>
</organism>
<dbReference type="InterPro" id="IPR002347">
    <property type="entry name" value="SDR_fam"/>
</dbReference>
<name>A0A8J3KJ54_9ACTN</name>
<keyword evidence="6" id="KW-1185">Reference proteome</keyword>
<dbReference type="PANTHER" id="PTHR43976:SF16">
    <property type="entry name" value="SHORT-CHAIN DEHYDROGENASE_REDUCTASE FAMILY PROTEIN"/>
    <property type="match status" value="1"/>
</dbReference>
<evidence type="ECO:0000259" key="4">
    <source>
        <dbReference type="SMART" id="SM00822"/>
    </source>
</evidence>
<proteinExistence type="inferred from homology"/>
<accession>A0A8J3KJ54</accession>
<sequence>MTQRRWLVTGCSTGLGRALAENLAHTGEQAVLTARDPRTLADLAEAHPEHIAVAALDVRDEAACRAAVELAGQRFGGVDVLVNNAGYGQFGSVEEVSEQEVRDQLETNLLGPWRLLRMVLPQWRERRGGHAVLVSSTCGSMALPGLSAYTASKFALEGLGEALAAEAAHLGVKTTILQLGGFSTNYGKSLAEPATRIADYAAVEDGILLGTRNLAEYEFTSSPQLFALLVRKVAAMAQPPLRVPFGRDIEVFLAPALAARQAAFEQAIASGAHLPEWVSP</sequence>
<evidence type="ECO:0000313" key="6">
    <source>
        <dbReference type="Proteomes" id="UP000659904"/>
    </source>
</evidence>
<evidence type="ECO:0000256" key="1">
    <source>
        <dbReference type="ARBA" id="ARBA00006484"/>
    </source>
</evidence>
<protein>
    <submittedName>
        <fullName evidence="5">Short-chain dehydrogenase/reductase</fullName>
    </submittedName>
</protein>
<gene>
    <name evidence="5" type="ORF">Cci01nite_11780</name>
</gene>
<dbReference type="GO" id="GO:0016491">
    <property type="term" value="F:oxidoreductase activity"/>
    <property type="evidence" value="ECO:0007669"/>
    <property type="project" value="UniProtKB-KW"/>
</dbReference>
<evidence type="ECO:0000313" key="5">
    <source>
        <dbReference type="EMBL" id="GIF96084.1"/>
    </source>
</evidence>
<dbReference type="SUPFAM" id="SSF51735">
    <property type="entry name" value="NAD(P)-binding Rossmann-fold domains"/>
    <property type="match status" value="1"/>
</dbReference>
<keyword evidence="2" id="KW-0560">Oxidoreductase</keyword>
<evidence type="ECO:0000256" key="3">
    <source>
        <dbReference type="RuleBase" id="RU000363"/>
    </source>
</evidence>
<dbReference type="SMART" id="SM00822">
    <property type="entry name" value="PKS_KR"/>
    <property type="match status" value="1"/>
</dbReference>
<dbReference type="PRINTS" id="PR00081">
    <property type="entry name" value="GDHRDH"/>
</dbReference>
<dbReference type="InterPro" id="IPR036291">
    <property type="entry name" value="NAD(P)-bd_dom_sf"/>
</dbReference>
<dbReference type="PROSITE" id="PS00061">
    <property type="entry name" value="ADH_SHORT"/>
    <property type="match status" value="1"/>
</dbReference>
<dbReference type="RefSeq" id="WP_120322061.1">
    <property type="nucleotide sequence ID" value="NZ_BONH01000002.1"/>
</dbReference>
<dbReference type="InterPro" id="IPR051911">
    <property type="entry name" value="SDR_oxidoreductase"/>
</dbReference>
<dbReference type="EMBL" id="BONH01000002">
    <property type="protein sequence ID" value="GIF96084.1"/>
    <property type="molecule type" value="Genomic_DNA"/>
</dbReference>
<dbReference type="Proteomes" id="UP000659904">
    <property type="component" value="Unassembled WGS sequence"/>
</dbReference>
<comment type="caution">
    <text evidence="5">The sequence shown here is derived from an EMBL/GenBank/DDBJ whole genome shotgun (WGS) entry which is preliminary data.</text>
</comment>
<dbReference type="AlphaFoldDB" id="A0A8J3KJ54"/>
<feature type="domain" description="Ketoreductase" evidence="4">
    <location>
        <begin position="4"/>
        <end position="183"/>
    </location>
</feature>
<dbReference type="Gene3D" id="3.40.50.720">
    <property type="entry name" value="NAD(P)-binding Rossmann-like Domain"/>
    <property type="match status" value="1"/>
</dbReference>
<evidence type="ECO:0000256" key="2">
    <source>
        <dbReference type="ARBA" id="ARBA00023002"/>
    </source>
</evidence>
<dbReference type="PRINTS" id="PR00080">
    <property type="entry name" value="SDRFAMILY"/>
</dbReference>
<dbReference type="PANTHER" id="PTHR43976">
    <property type="entry name" value="SHORT CHAIN DEHYDROGENASE"/>
    <property type="match status" value="1"/>
</dbReference>